<dbReference type="Gene3D" id="3.40.50.2000">
    <property type="entry name" value="Glycogen Phosphorylase B"/>
    <property type="match status" value="2"/>
</dbReference>
<dbReference type="GO" id="GO:0016758">
    <property type="term" value="F:hexosyltransferase activity"/>
    <property type="evidence" value="ECO:0007669"/>
    <property type="project" value="InterPro"/>
</dbReference>
<dbReference type="Pfam" id="PF04101">
    <property type="entry name" value="Glyco_tran_28_C"/>
    <property type="match status" value="1"/>
</dbReference>
<keyword evidence="3" id="KW-1185">Reference proteome</keyword>
<evidence type="ECO:0000313" key="3">
    <source>
        <dbReference type="Proteomes" id="UP000530268"/>
    </source>
</evidence>
<accession>A0A7W6EAW4</accession>
<dbReference type="AlphaFoldDB" id="A0A7W6EAW4"/>
<comment type="caution">
    <text evidence="2">The sequence shown here is derived from an EMBL/GenBank/DDBJ whole genome shotgun (WGS) entry which is preliminary data.</text>
</comment>
<feature type="domain" description="Glycosyl transferase family 28 C-terminal" evidence="1">
    <location>
        <begin position="270"/>
        <end position="349"/>
    </location>
</feature>
<dbReference type="InterPro" id="IPR007235">
    <property type="entry name" value="Glyco_trans_28_C"/>
</dbReference>
<dbReference type="RefSeq" id="WP_184567001.1">
    <property type="nucleotide sequence ID" value="NZ_JACIEI010000012.1"/>
</dbReference>
<evidence type="ECO:0000313" key="2">
    <source>
        <dbReference type="EMBL" id="MBB3995250.1"/>
    </source>
</evidence>
<gene>
    <name evidence="2" type="ORF">GGR95_002902</name>
</gene>
<dbReference type="Proteomes" id="UP000530268">
    <property type="component" value="Unassembled WGS sequence"/>
</dbReference>
<protein>
    <submittedName>
        <fullName evidence="2">Putative glycosyltransferase</fullName>
    </submittedName>
</protein>
<sequence>MKIMIVVTHLLGTGHLARALTLARAFQRANHTATVVSGGMASPLLDRGDVPLLQMPPLRSDGVDFTRLLDLNGVPADPAVLEARTAQLIQHFHDLRPDVLITELFPFGRRTLRTEFLALLSEAKARPDPPLICASIRDILAPPSSPQKAEKTHDILSLYYDAVLVHADPEFTPLNLSWPVTASLQQRLHYTGLIAPPPAAPHPQKAGADEIIISAGGGDVGSHIFETAMQAAVGDDRRWRLLLGGSQPANRIAALQASAPANVTVEAARPDFRAMLHHAAASVSMCGYNTAIDVLQSGCRAVFIPFDAGSEVEQTIRAQALASLPQIAVVKNEDLTPDSLRTALSQLAAAPAGIPARTGFDGADETVRIVRDLRRKQHEN</sequence>
<evidence type="ECO:0000259" key="1">
    <source>
        <dbReference type="Pfam" id="PF04101"/>
    </source>
</evidence>
<dbReference type="EMBL" id="JACIEI010000012">
    <property type="protein sequence ID" value="MBB3995250.1"/>
    <property type="molecule type" value="Genomic_DNA"/>
</dbReference>
<keyword evidence="2" id="KW-0808">Transferase</keyword>
<dbReference type="SUPFAM" id="SSF53756">
    <property type="entry name" value="UDP-Glycosyltransferase/glycogen phosphorylase"/>
    <property type="match status" value="1"/>
</dbReference>
<organism evidence="2 3">
    <name type="scientific">Sulfitobacter undariae</name>
    <dbReference type="NCBI Taxonomy" id="1563671"/>
    <lineage>
        <taxon>Bacteria</taxon>
        <taxon>Pseudomonadati</taxon>
        <taxon>Pseudomonadota</taxon>
        <taxon>Alphaproteobacteria</taxon>
        <taxon>Rhodobacterales</taxon>
        <taxon>Roseobacteraceae</taxon>
        <taxon>Sulfitobacter</taxon>
    </lineage>
</organism>
<dbReference type="PANTHER" id="PTHR21015">
    <property type="entry name" value="UDP-N-ACETYLGLUCOSAMINE--N-ACETYLMURAMYL-(PENTAPEPTIDE) PYROPHOSPHORYL-UNDECAPRENOL N-ACETYLGLUCOSAMINE TRANSFERASE 1"/>
    <property type="match status" value="1"/>
</dbReference>
<name>A0A7W6EAW4_9RHOB</name>
<reference evidence="2 3" key="1">
    <citation type="submission" date="2020-08" db="EMBL/GenBank/DDBJ databases">
        <title>Genomic Encyclopedia of Type Strains, Phase IV (KMG-IV): sequencing the most valuable type-strain genomes for metagenomic binning, comparative biology and taxonomic classification.</title>
        <authorList>
            <person name="Goeker M."/>
        </authorList>
    </citation>
    <scope>NUCLEOTIDE SEQUENCE [LARGE SCALE GENOMIC DNA]</scope>
    <source>
        <strain evidence="2 3">DSM 102234</strain>
    </source>
</reference>
<proteinExistence type="predicted"/>
<dbReference type="PANTHER" id="PTHR21015:SF28">
    <property type="entry name" value="SLL1722 PROTEIN"/>
    <property type="match status" value="1"/>
</dbReference>